<dbReference type="EMBL" id="BPPX01000010">
    <property type="protein sequence ID" value="GJC83034.1"/>
    <property type="molecule type" value="Genomic_DNA"/>
</dbReference>
<dbReference type="AlphaFoldDB" id="A0AA37LS88"/>
<proteinExistence type="predicted"/>
<reference evidence="1 2" key="1">
    <citation type="submission" date="2021-07" db="EMBL/GenBank/DDBJ databases">
        <title>Genome data of Colletotrichum spaethianum.</title>
        <authorList>
            <person name="Utami Y.D."/>
            <person name="Hiruma K."/>
        </authorList>
    </citation>
    <scope>NUCLEOTIDE SEQUENCE [LARGE SCALE GENOMIC DNA]</scope>
    <source>
        <strain evidence="1 2">MAFF 242679</strain>
    </source>
</reference>
<dbReference type="InterPro" id="IPR027417">
    <property type="entry name" value="P-loop_NTPase"/>
</dbReference>
<dbReference type="Proteomes" id="UP001055172">
    <property type="component" value="Unassembled WGS sequence"/>
</dbReference>
<gene>
    <name evidence="1" type="ORF">ColLi_05872</name>
</gene>
<keyword evidence="2" id="KW-1185">Reference proteome</keyword>
<protein>
    <submittedName>
        <fullName evidence="1">NFX1-type zinc finger-containing protein 1</fullName>
    </submittedName>
</protein>
<organism evidence="1 2">
    <name type="scientific">Colletotrichum liriopes</name>
    <dbReference type="NCBI Taxonomy" id="708192"/>
    <lineage>
        <taxon>Eukaryota</taxon>
        <taxon>Fungi</taxon>
        <taxon>Dikarya</taxon>
        <taxon>Ascomycota</taxon>
        <taxon>Pezizomycotina</taxon>
        <taxon>Sordariomycetes</taxon>
        <taxon>Hypocreomycetidae</taxon>
        <taxon>Glomerellales</taxon>
        <taxon>Glomerellaceae</taxon>
        <taxon>Colletotrichum</taxon>
        <taxon>Colletotrichum spaethianum species complex</taxon>
    </lineage>
</organism>
<evidence type="ECO:0000313" key="2">
    <source>
        <dbReference type="Proteomes" id="UP001055172"/>
    </source>
</evidence>
<dbReference type="Gene3D" id="3.40.50.300">
    <property type="entry name" value="P-loop containing nucleotide triphosphate hydrolases"/>
    <property type="match status" value="1"/>
</dbReference>
<comment type="caution">
    <text evidence="1">The sequence shown here is derived from an EMBL/GenBank/DDBJ whole genome shotgun (WGS) entry which is preliminary data.</text>
</comment>
<sequence length="105" mass="11722">MSTKLALCAIFKQINEVVKELKVTRWEEDVDIRKSRARIIGCTTTGLTKYCSLTAAIQPSVMMIEEAAETREANIVATLFPSLQQMILVGDPITCSSHLTPMFWS</sequence>
<accession>A0AA37LS88</accession>
<name>A0AA37LS88_9PEZI</name>
<evidence type="ECO:0000313" key="1">
    <source>
        <dbReference type="EMBL" id="GJC83034.1"/>
    </source>
</evidence>